<name>A0AAP0S627_LIQFO</name>
<dbReference type="EMBL" id="JBBPBK010000003">
    <property type="protein sequence ID" value="KAK9287795.1"/>
    <property type="molecule type" value="Genomic_DNA"/>
</dbReference>
<feature type="domain" description="VOC" evidence="1">
    <location>
        <begin position="8"/>
        <end position="139"/>
    </location>
</feature>
<proteinExistence type="predicted"/>
<dbReference type="Proteomes" id="UP001415857">
    <property type="component" value="Unassembled WGS sequence"/>
</dbReference>
<evidence type="ECO:0000259" key="1">
    <source>
        <dbReference type="PROSITE" id="PS51819"/>
    </source>
</evidence>
<gene>
    <name evidence="2" type="ORF">L1049_016235</name>
</gene>
<dbReference type="Pfam" id="PF00903">
    <property type="entry name" value="Glyoxalase"/>
    <property type="match status" value="1"/>
</dbReference>
<evidence type="ECO:0000313" key="2">
    <source>
        <dbReference type="EMBL" id="KAK9287795.1"/>
    </source>
</evidence>
<dbReference type="InterPro" id="IPR037523">
    <property type="entry name" value="VOC_core"/>
</dbReference>
<dbReference type="InterPro" id="IPR029068">
    <property type="entry name" value="Glyas_Bleomycin-R_OHBP_Dase"/>
</dbReference>
<dbReference type="CDD" id="cd07245">
    <property type="entry name" value="VOC_like"/>
    <property type="match status" value="1"/>
</dbReference>
<dbReference type="Gene3D" id="3.10.180.10">
    <property type="entry name" value="2,3-Dihydroxybiphenyl 1,2-Dioxygenase, domain 1"/>
    <property type="match status" value="1"/>
</dbReference>
<comment type="caution">
    <text evidence="2">The sequence shown here is derived from an EMBL/GenBank/DDBJ whole genome shotgun (WGS) entry which is preliminary data.</text>
</comment>
<reference evidence="2 3" key="1">
    <citation type="journal article" date="2024" name="Plant J.">
        <title>Genome sequences and population genomics reveal climatic adaptation and genomic divergence between two closely related sweetgum species.</title>
        <authorList>
            <person name="Xu W.Q."/>
            <person name="Ren C.Q."/>
            <person name="Zhang X.Y."/>
            <person name="Comes H.P."/>
            <person name="Liu X.H."/>
            <person name="Li Y.G."/>
            <person name="Kettle C.J."/>
            <person name="Jalonen R."/>
            <person name="Gaisberger H."/>
            <person name="Ma Y.Z."/>
            <person name="Qiu Y.X."/>
        </authorList>
    </citation>
    <scope>NUCLEOTIDE SEQUENCE [LARGE SCALE GENOMIC DNA]</scope>
    <source>
        <strain evidence="2">Hangzhou</strain>
    </source>
</reference>
<accession>A0AAP0S627</accession>
<dbReference type="PANTHER" id="PTHR47802:SF1">
    <property type="entry name" value="GLYOXALASE FAMILY PROTEIN, EXPRESSED"/>
    <property type="match status" value="1"/>
</dbReference>
<keyword evidence="3" id="KW-1185">Reference proteome</keyword>
<organism evidence="2 3">
    <name type="scientific">Liquidambar formosana</name>
    <name type="common">Formosan gum</name>
    <dbReference type="NCBI Taxonomy" id="63359"/>
    <lineage>
        <taxon>Eukaryota</taxon>
        <taxon>Viridiplantae</taxon>
        <taxon>Streptophyta</taxon>
        <taxon>Embryophyta</taxon>
        <taxon>Tracheophyta</taxon>
        <taxon>Spermatophyta</taxon>
        <taxon>Magnoliopsida</taxon>
        <taxon>eudicotyledons</taxon>
        <taxon>Gunneridae</taxon>
        <taxon>Pentapetalae</taxon>
        <taxon>Saxifragales</taxon>
        <taxon>Altingiaceae</taxon>
        <taxon>Liquidambar</taxon>
    </lineage>
</organism>
<evidence type="ECO:0000313" key="3">
    <source>
        <dbReference type="Proteomes" id="UP001415857"/>
    </source>
</evidence>
<protein>
    <recommendedName>
        <fullName evidence="1">VOC domain-containing protein</fullName>
    </recommendedName>
</protein>
<dbReference type="InterPro" id="IPR004360">
    <property type="entry name" value="Glyas_Fos-R_dOase_dom"/>
</dbReference>
<dbReference type="SUPFAM" id="SSF54593">
    <property type="entry name" value="Glyoxalase/Bleomycin resistance protein/Dihydroxybiphenyl dioxygenase"/>
    <property type="match status" value="1"/>
</dbReference>
<dbReference type="PROSITE" id="PS51819">
    <property type="entry name" value="VOC"/>
    <property type="match status" value="1"/>
</dbReference>
<dbReference type="AlphaFoldDB" id="A0AAP0S627"/>
<dbReference type="PANTHER" id="PTHR47802">
    <property type="entry name" value="GLYOXALASE FAMILY PROTEIN, EXPRESSED"/>
    <property type="match status" value="1"/>
</dbReference>
<sequence>MAAAKGACLNHVARETTDLKRLAKFYQEILGFEEIESPKFGSFEVIWLRLGPSFALHLIQRNPENRLPEGPWSATSAVADPKNLPRGHHIAFSVSNFDSFVQTLKEKGIETFEATQPNGKTRQVFFFDPDGNGLEVACWE</sequence>